<dbReference type="InterPro" id="IPR039069">
    <property type="entry name" value="CE7"/>
</dbReference>
<keyword evidence="5" id="KW-1185">Reference proteome</keyword>
<dbReference type="GO" id="GO:0052689">
    <property type="term" value="F:carboxylic ester hydrolase activity"/>
    <property type="evidence" value="ECO:0007669"/>
    <property type="project" value="TreeGrafter"/>
</dbReference>
<accession>A0A444PP82</accession>
<evidence type="ECO:0000313" key="5">
    <source>
        <dbReference type="Proteomes" id="UP000288547"/>
    </source>
</evidence>
<feature type="domain" description="Acetyl xylan esterase" evidence="3">
    <location>
        <begin position="1"/>
        <end position="317"/>
    </location>
</feature>
<feature type="active site" description="Nucleophile" evidence="1">
    <location>
        <position position="189"/>
    </location>
</feature>
<feature type="binding site" evidence="2">
    <location>
        <position position="95"/>
    </location>
    <ligand>
        <name>substrate</name>
    </ligand>
</feature>
<dbReference type="AlphaFoldDB" id="A0A444PP82"/>
<evidence type="ECO:0000259" key="3">
    <source>
        <dbReference type="Pfam" id="PF05448"/>
    </source>
</evidence>
<dbReference type="Gene3D" id="3.40.50.1820">
    <property type="entry name" value="alpha/beta hydrolase"/>
    <property type="match status" value="1"/>
</dbReference>
<dbReference type="GO" id="GO:0005976">
    <property type="term" value="P:polysaccharide metabolic process"/>
    <property type="evidence" value="ECO:0007669"/>
    <property type="project" value="TreeGrafter"/>
</dbReference>
<dbReference type="SUPFAM" id="SSF53474">
    <property type="entry name" value="alpha/beta-Hydrolases"/>
    <property type="match status" value="1"/>
</dbReference>
<protein>
    <submittedName>
        <fullName evidence="4">Acetylxylan esterase</fullName>
    </submittedName>
</protein>
<sequence>MPHFDLPLDELERFRPEREEPADFDAFWSATLAESRELAWRPRFDAVAPGDTGLDGVLVDDVTFAGFEGHQVRGWLLRRRGLDGPVPCVVQYIGYNSGRGLAHQHTLLPSAGSAVLVMDARGQGSGAYPGSTTDPIGSAPHASGRVSDGIENPSDYYYRRVFTDAVLAIDAARAHPDVDPDRISVWGGSQGGGIALAAAALSTGLCAAFIDFPFLSAVRRAVSLTDAPPYAELVTYLQTRRGEEEDVFRTLSYMDGVNFAARATAPALFSVGLRDAVCPPSTVFAAYNHYAGEKSIRVYPFNGHEGGGPVHQREILQELARRNRA</sequence>
<evidence type="ECO:0000256" key="2">
    <source>
        <dbReference type="PIRSR" id="PIRSR639069-2"/>
    </source>
</evidence>
<dbReference type="OrthoDB" id="9770528at2"/>
<comment type="caution">
    <text evidence="4">The sequence shown here is derived from an EMBL/GenBank/DDBJ whole genome shotgun (WGS) entry which is preliminary data.</text>
</comment>
<name>A0A444PP82_9MICO</name>
<evidence type="ECO:0000256" key="1">
    <source>
        <dbReference type="PIRSR" id="PIRSR639069-1"/>
    </source>
</evidence>
<dbReference type="InterPro" id="IPR029058">
    <property type="entry name" value="AB_hydrolase_fold"/>
</dbReference>
<feature type="active site" description="Charge relay system" evidence="1">
    <location>
        <position position="275"/>
    </location>
</feature>
<feature type="active site" description="Charge relay system" evidence="1">
    <location>
        <position position="304"/>
    </location>
</feature>
<dbReference type="EMBL" id="RZNB01000008">
    <property type="protein sequence ID" value="RWZ46224.1"/>
    <property type="molecule type" value="Genomic_DNA"/>
</dbReference>
<dbReference type="InterPro" id="IPR008391">
    <property type="entry name" value="AXE1_dom"/>
</dbReference>
<reference evidence="4 5" key="1">
    <citation type="submission" date="2018-12" db="EMBL/GenBank/DDBJ databases">
        <authorList>
            <person name="Li F."/>
        </authorList>
    </citation>
    <scope>NUCLEOTIDE SEQUENCE [LARGE SCALE GENOMIC DNA]</scope>
    <source>
        <strain evidence="4 5">11W25H-1</strain>
    </source>
</reference>
<organism evidence="4 5">
    <name type="scientific">Labedella phragmitis</name>
    <dbReference type="NCBI Taxonomy" id="2498849"/>
    <lineage>
        <taxon>Bacteria</taxon>
        <taxon>Bacillati</taxon>
        <taxon>Actinomycetota</taxon>
        <taxon>Actinomycetes</taxon>
        <taxon>Micrococcales</taxon>
        <taxon>Microbacteriaceae</taxon>
        <taxon>Labedella</taxon>
    </lineage>
</organism>
<dbReference type="RefSeq" id="WP_128496256.1">
    <property type="nucleotide sequence ID" value="NZ_RZNB01000008.1"/>
</dbReference>
<dbReference type="Proteomes" id="UP000288547">
    <property type="component" value="Unassembled WGS sequence"/>
</dbReference>
<dbReference type="Pfam" id="PF05448">
    <property type="entry name" value="AXE1"/>
    <property type="match status" value="1"/>
</dbReference>
<gene>
    <name evidence="4" type="ORF">ELQ90_15765</name>
</gene>
<dbReference type="PANTHER" id="PTHR40111:SF1">
    <property type="entry name" value="CEPHALOSPORIN-C DEACETYLASE"/>
    <property type="match status" value="1"/>
</dbReference>
<evidence type="ECO:0000313" key="4">
    <source>
        <dbReference type="EMBL" id="RWZ46224.1"/>
    </source>
</evidence>
<proteinExistence type="predicted"/>
<dbReference type="PANTHER" id="PTHR40111">
    <property type="entry name" value="CEPHALOSPORIN-C DEACETYLASE"/>
    <property type="match status" value="1"/>
</dbReference>